<sequence length="278" mass="28136">MPDTTIVRQSIRDAAGARFRRRLRRGLLGAAAAGIATAMLLATPATALVPDLPGPTIQVEVVQTSGGGGAGGGGGGGQDPAGGGGAPAPAGPAQTPSGSGTWPAGGGTSDPAPGAQTPQDDSPEPAAADGTFYVGALQSEVRPSLWWDGGEVTVRLPVRNLSPERFDGRVEFVLTTFFGMEIGRQSVAVRQLEPGIAEEARASFASPGPWTFYSASATFVPPEKIGDAATEEVAREAFVLVPPIALLVTLGLIVAAVFGFRFLRERAVAATPVPGAAA</sequence>
<comment type="caution">
    <text evidence="3">The sequence shown here is derived from an EMBL/GenBank/DDBJ whole genome shotgun (WGS) entry which is preliminary data.</text>
</comment>
<evidence type="ECO:0000256" key="2">
    <source>
        <dbReference type="SAM" id="Phobius"/>
    </source>
</evidence>
<evidence type="ECO:0000256" key="1">
    <source>
        <dbReference type="SAM" id="MobiDB-lite"/>
    </source>
</evidence>
<gene>
    <name evidence="3" type="ORF">GCM10010921_24890</name>
</gene>
<evidence type="ECO:0000313" key="4">
    <source>
        <dbReference type="Proteomes" id="UP000657592"/>
    </source>
</evidence>
<feature type="compositionally biased region" description="Gly residues" evidence="1">
    <location>
        <begin position="65"/>
        <end position="86"/>
    </location>
</feature>
<accession>A0A917IFE5</accession>
<name>A0A917IFE5_9MICO</name>
<dbReference type="EMBL" id="BMJY01000012">
    <property type="protein sequence ID" value="GGH47849.1"/>
    <property type="molecule type" value="Genomic_DNA"/>
</dbReference>
<dbReference type="RefSeq" id="WP_188756618.1">
    <property type="nucleotide sequence ID" value="NZ_BMJY01000012.1"/>
</dbReference>
<protein>
    <submittedName>
        <fullName evidence="3">Uncharacterized protein</fullName>
    </submittedName>
</protein>
<reference evidence="3" key="2">
    <citation type="submission" date="2020-09" db="EMBL/GenBank/DDBJ databases">
        <authorList>
            <person name="Sun Q."/>
            <person name="Zhou Y."/>
        </authorList>
    </citation>
    <scope>NUCLEOTIDE SEQUENCE</scope>
    <source>
        <strain evidence="3">CGMCC 1.15794</strain>
    </source>
</reference>
<dbReference type="InterPro" id="IPR006311">
    <property type="entry name" value="TAT_signal"/>
</dbReference>
<dbReference type="Proteomes" id="UP000657592">
    <property type="component" value="Unassembled WGS sequence"/>
</dbReference>
<organism evidence="3 4">
    <name type="scientific">Microbacterium album</name>
    <dbReference type="NCBI Taxonomy" id="2053191"/>
    <lineage>
        <taxon>Bacteria</taxon>
        <taxon>Bacillati</taxon>
        <taxon>Actinomycetota</taxon>
        <taxon>Actinomycetes</taxon>
        <taxon>Micrococcales</taxon>
        <taxon>Microbacteriaceae</taxon>
        <taxon>Microbacterium</taxon>
    </lineage>
</organism>
<keyword evidence="4" id="KW-1185">Reference proteome</keyword>
<keyword evidence="2" id="KW-0472">Membrane</keyword>
<feature type="region of interest" description="Disordered" evidence="1">
    <location>
        <begin position="62"/>
        <end position="129"/>
    </location>
</feature>
<keyword evidence="2" id="KW-1133">Transmembrane helix</keyword>
<feature type="compositionally biased region" description="Low complexity" evidence="1">
    <location>
        <begin position="87"/>
        <end position="100"/>
    </location>
</feature>
<dbReference type="PROSITE" id="PS51318">
    <property type="entry name" value="TAT"/>
    <property type="match status" value="1"/>
</dbReference>
<proteinExistence type="predicted"/>
<reference evidence="3" key="1">
    <citation type="journal article" date="2014" name="Int. J. Syst. Evol. Microbiol.">
        <title>Complete genome sequence of Corynebacterium casei LMG S-19264T (=DSM 44701T), isolated from a smear-ripened cheese.</title>
        <authorList>
            <consortium name="US DOE Joint Genome Institute (JGI-PGF)"/>
            <person name="Walter F."/>
            <person name="Albersmeier A."/>
            <person name="Kalinowski J."/>
            <person name="Ruckert C."/>
        </authorList>
    </citation>
    <scope>NUCLEOTIDE SEQUENCE</scope>
    <source>
        <strain evidence="3">CGMCC 1.15794</strain>
    </source>
</reference>
<feature type="transmembrane region" description="Helical" evidence="2">
    <location>
        <begin position="237"/>
        <end position="260"/>
    </location>
</feature>
<dbReference type="AlphaFoldDB" id="A0A917IFE5"/>
<keyword evidence="2" id="KW-0812">Transmembrane</keyword>
<evidence type="ECO:0000313" key="3">
    <source>
        <dbReference type="EMBL" id="GGH47849.1"/>
    </source>
</evidence>